<evidence type="ECO:0000256" key="2">
    <source>
        <dbReference type="ARBA" id="ARBA00011081"/>
    </source>
</evidence>
<feature type="binding site" evidence="11">
    <location>
        <position position="176"/>
    </location>
    <ligand>
        <name>thiamine diphosphate</name>
        <dbReference type="ChEBI" id="CHEBI:58937"/>
    </ligand>
</feature>
<dbReference type="UniPathway" id="UPA00064">
    <property type="reaction ID" value="UER00091"/>
</dbReference>
<dbReference type="Pfam" id="PF02779">
    <property type="entry name" value="Transket_pyr"/>
    <property type="match status" value="1"/>
</dbReference>
<dbReference type="Gene3D" id="3.40.50.920">
    <property type="match status" value="1"/>
</dbReference>
<dbReference type="GO" id="GO:0016114">
    <property type="term" value="P:terpenoid biosynthetic process"/>
    <property type="evidence" value="ECO:0007669"/>
    <property type="project" value="UniProtKB-UniRule"/>
</dbReference>
<dbReference type="InterPro" id="IPR005475">
    <property type="entry name" value="Transketolase-like_Pyr-bd"/>
</dbReference>
<comment type="similarity">
    <text evidence="2 11">Belongs to the transketolase family. DXPS subfamily.</text>
</comment>
<evidence type="ECO:0000256" key="9">
    <source>
        <dbReference type="ARBA" id="ARBA00023229"/>
    </source>
</evidence>
<dbReference type="HAMAP" id="MF_00315">
    <property type="entry name" value="DXP_synth"/>
    <property type="match status" value="1"/>
</dbReference>
<keyword evidence="14" id="KW-1185">Reference proteome</keyword>
<keyword evidence="6 11" id="KW-0460">Magnesium</keyword>
<evidence type="ECO:0000259" key="12">
    <source>
        <dbReference type="SMART" id="SM00861"/>
    </source>
</evidence>
<evidence type="ECO:0000256" key="8">
    <source>
        <dbReference type="ARBA" id="ARBA00023052"/>
    </source>
</evidence>
<comment type="catalytic activity">
    <reaction evidence="11">
        <text>D-glyceraldehyde 3-phosphate + pyruvate + H(+) = 1-deoxy-D-xylulose 5-phosphate + CO2</text>
        <dbReference type="Rhea" id="RHEA:12605"/>
        <dbReference type="ChEBI" id="CHEBI:15361"/>
        <dbReference type="ChEBI" id="CHEBI:15378"/>
        <dbReference type="ChEBI" id="CHEBI:16526"/>
        <dbReference type="ChEBI" id="CHEBI:57792"/>
        <dbReference type="ChEBI" id="CHEBI:59776"/>
        <dbReference type="EC" id="2.2.1.7"/>
    </reaction>
</comment>
<dbReference type="Pfam" id="PF13292">
    <property type="entry name" value="DXP_synthase_N"/>
    <property type="match status" value="1"/>
</dbReference>
<evidence type="ECO:0000256" key="5">
    <source>
        <dbReference type="ARBA" id="ARBA00022723"/>
    </source>
</evidence>
<dbReference type="GO" id="GO:0000287">
    <property type="term" value="F:magnesium ion binding"/>
    <property type="evidence" value="ECO:0007669"/>
    <property type="project" value="UniProtKB-UniRule"/>
</dbReference>
<dbReference type="InterPro" id="IPR033248">
    <property type="entry name" value="Transketolase_C"/>
</dbReference>
<keyword evidence="5 11" id="KW-0479">Metal-binding</keyword>
<evidence type="ECO:0000256" key="6">
    <source>
        <dbReference type="ARBA" id="ARBA00022842"/>
    </source>
</evidence>
<dbReference type="EMBL" id="QFFZ01000033">
    <property type="protein sequence ID" value="TEB10045.1"/>
    <property type="molecule type" value="Genomic_DNA"/>
</dbReference>
<keyword evidence="9 11" id="KW-0414">Isoprene biosynthesis</keyword>
<dbReference type="GO" id="GO:0030976">
    <property type="term" value="F:thiamine pyrophosphate binding"/>
    <property type="evidence" value="ECO:0007669"/>
    <property type="project" value="UniProtKB-UniRule"/>
</dbReference>
<dbReference type="GO" id="GO:0008661">
    <property type="term" value="F:1-deoxy-D-xylulose-5-phosphate synthase activity"/>
    <property type="evidence" value="ECO:0007669"/>
    <property type="project" value="UniProtKB-UniRule"/>
</dbReference>
<dbReference type="Proteomes" id="UP000297597">
    <property type="component" value="Unassembled WGS sequence"/>
</dbReference>
<comment type="cofactor">
    <cofactor evidence="11">
        <name>Mg(2+)</name>
        <dbReference type="ChEBI" id="CHEBI:18420"/>
    </cofactor>
    <text evidence="11">Binds 1 Mg(2+) ion per subunit.</text>
</comment>
<feature type="binding site" evidence="11">
    <location>
        <begin position="116"/>
        <end position="118"/>
    </location>
    <ligand>
        <name>thiamine diphosphate</name>
        <dbReference type="ChEBI" id="CHEBI:58937"/>
    </ligand>
</feature>
<dbReference type="GO" id="GO:0005829">
    <property type="term" value="C:cytosol"/>
    <property type="evidence" value="ECO:0007669"/>
    <property type="project" value="TreeGrafter"/>
</dbReference>
<proteinExistence type="inferred from homology"/>
<keyword evidence="8 11" id="KW-0786">Thiamine pyrophosphate</keyword>
<dbReference type="PANTHER" id="PTHR43322:SF5">
    <property type="entry name" value="1-DEOXY-D-XYLULOSE-5-PHOSPHATE SYNTHASE, CHLOROPLASTIC"/>
    <property type="match status" value="1"/>
</dbReference>
<dbReference type="Gene3D" id="3.40.50.970">
    <property type="match status" value="2"/>
</dbReference>
<dbReference type="InterPro" id="IPR029061">
    <property type="entry name" value="THDP-binding"/>
</dbReference>
<feature type="binding site" evidence="11">
    <location>
        <position position="286"/>
    </location>
    <ligand>
        <name>thiamine diphosphate</name>
        <dbReference type="ChEBI" id="CHEBI:58937"/>
    </ligand>
</feature>
<keyword evidence="7 11" id="KW-0784">Thiamine biosynthesis</keyword>
<comment type="subunit">
    <text evidence="3 11">Homodimer.</text>
</comment>
<dbReference type="InterPro" id="IPR005477">
    <property type="entry name" value="Dxylulose-5-P_synthase"/>
</dbReference>
<dbReference type="GO" id="GO:0019288">
    <property type="term" value="P:isopentenyl diphosphate biosynthetic process, methylerythritol 4-phosphate pathway"/>
    <property type="evidence" value="ECO:0007669"/>
    <property type="project" value="TreeGrafter"/>
</dbReference>
<dbReference type="InterPro" id="IPR049557">
    <property type="entry name" value="Transketolase_CS"/>
</dbReference>
<evidence type="ECO:0000256" key="7">
    <source>
        <dbReference type="ARBA" id="ARBA00022977"/>
    </source>
</evidence>
<dbReference type="PANTHER" id="PTHR43322">
    <property type="entry name" value="1-D-DEOXYXYLULOSE 5-PHOSPHATE SYNTHASE-RELATED"/>
    <property type="match status" value="1"/>
</dbReference>
<feature type="domain" description="Transketolase-like pyrimidine-binding" evidence="12">
    <location>
        <begin position="316"/>
        <end position="480"/>
    </location>
</feature>
<sequence>MMSRLLKQVNSPRDIRPMTYQQLQELAKEIRHLLIETVAKTGGHLAPSLGMVELTLGLHKVFDSPVDKIVWDVGHQSYSHKIITGRRDEFDTLRQFGGISGFPRPAESVHDAFGTGHSSTSISAALGLAIARDLKGEDHSVVAVIGDGAMTGGMAFEALNHAGHLKKDMIVILNDNEMSIAQNVGAMSGYLTRMRTDPMYSKGKEELEQLMRKVPIGSTLLRLVERFKDSLKYLVVPGMLFEEMGFKYLGPIDGHDIKAVVNVLQRAKATKGPVLVHALTKKGKGYRPAESNPDRFHGVGPFDPVSGEIIKNNKAPSYTDIFGRTMIKLARDNDNIVAVTAAMTSGTGLTNFARLYPKRFFDVGIAEQHAVTMSAALAAGGYHPVVAIYSTFLQRAFDQILHDVSLQNKPVTFAVDRSGVVGEDGATHHGLFDFAYLRSIPNMVIMAPKDENELQHMLATAVSHPGPAAVRYPRGAGCGARLDDDYMVLPLGKSEVLRKGSDVTLLAIGSMVNLAVEAAAALAGKGIEATVINARFVKPLDEECIIHYAGRTGNLFTIEEHVLSCGFGSAVLELLSARGIRDVRVQCIGIPDTFVEHGTPALLKARYGLSAEQVVRAVVEKKAGRNRTRRLAVVSDSN</sequence>
<dbReference type="EC" id="2.2.1.7" evidence="11"/>
<dbReference type="NCBIfam" id="TIGR00204">
    <property type="entry name" value="dxs"/>
    <property type="match status" value="1"/>
</dbReference>
<feature type="binding site" evidence="11">
    <location>
        <begin position="148"/>
        <end position="149"/>
    </location>
    <ligand>
        <name>thiamine diphosphate</name>
        <dbReference type="ChEBI" id="CHEBI:58937"/>
    </ligand>
</feature>
<dbReference type="FunFam" id="3.40.50.920:FF:000002">
    <property type="entry name" value="1-deoxy-D-xylulose-5-phosphate synthase"/>
    <property type="match status" value="1"/>
</dbReference>
<dbReference type="CDD" id="cd07033">
    <property type="entry name" value="TPP_PYR_DXS_TK_like"/>
    <property type="match status" value="1"/>
</dbReference>
<dbReference type="InterPro" id="IPR009014">
    <property type="entry name" value="Transketo_C/PFOR_II"/>
</dbReference>
<dbReference type="AlphaFoldDB" id="A0A4Y7RM45"/>
<evidence type="ECO:0000313" key="14">
    <source>
        <dbReference type="Proteomes" id="UP000297597"/>
    </source>
</evidence>
<dbReference type="GO" id="GO:0009228">
    <property type="term" value="P:thiamine biosynthetic process"/>
    <property type="evidence" value="ECO:0007669"/>
    <property type="project" value="UniProtKB-UniRule"/>
</dbReference>
<dbReference type="FunFam" id="3.40.50.970:FF:000005">
    <property type="entry name" value="1-deoxy-D-xylulose-5-phosphate synthase"/>
    <property type="match status" value="1"/>
</dbReference>
<accession>A0A4Y7RM45</accession>
<dbReference type="PROSITE" id="PS00801">
    <property type="entry name" value="TRANSKETOLASE_1"/>
    <property type="match status" value="1"/>
</dbReference>
<comment type="function">
    <text evidence="10 11">Catalyzes the acyloin condensation reaction between C atoms 2 and 3 of pyruvate and glyceraldehyde 3-phosphate to yield 1-deoxy-D-xylulose-5-phosphate (DXP).</text>
</comment>
<dbReference type="Pfam" id="PF02780">
    <property type="entry name" value="Transketolase_C"/>
    <property type="match status" value="1"/>
</dbReference>
<reference evidence="13 14" key="1">
    <citation type="journal article" date="2018" name="Environ. Microbiol.">
        <title>Novel energy conservation strategies and behaviour of Pelotomaculum schinkii driving syntrophic propionate catabolism.</title>
        <authorList>
            <person name="Hidalgo-Ahumada C.A.P."/>
            <person name="Nobu M.K."/>
            <person name="Narihiro T."/>
            <person name="Tamaki H."/>
            <person name="Liu W.T."/>
            <person name="Kamagata Y."/>
            <person name="Stams A.J.M."/>
            <person name="Imachi H."/>
            <person name="Sousa D.Z."/>
        </authorList>
    </citation>
    <scope>NUCLEOTIDE SEQUENCE [LARGE SCALE GENOMIC DNA]</scope>
    <source>
        <strain evidence="13 14">MGP</strain>
    </source>
</reference>
<gene>
    <name evidence="11 13" type="primary">dxs</name>
    <name evidence="13" type="ORF">Pmgp_02638</name>
</gene>
<evidence type="ECO:0000256" key="4">
    <source>
        <dbReference type="ARBA" id="ARBA00022679"/>
    </source>
</evidence>
<evidence type="ECO:0000256" key="3">
    <source>
        <dbReference type="ARBA" id="ARBA00011738"/>
    </source>
</evidence>
<dbReference type="SUPFAM" id="SSF52518">
    <property type="entry name" value="Thiamin diphosphate-binding fold (THDP-binding)"/>
    <property type="match status" value="2"/>
</dbReference>
<evidence type="ECO:0000313" key="13">
    <source>
        <dbReference type="EMBL" id="TEB10045.1"/>
    </source>
</evidence>
<feature type="binding site" evidence="11">
    <location>
        <position position="176"/>
    </location>
    <ligand>
        <name>Mg(2+)</name>
        <dbReference type="ChEBI" id="CHEBI:18420"/>
    </ligand>
</feature>
<keyword evidence="4 11" id="KW-0808">Transferase</keyword>
<dbReference type="SUPFAM" id="SSF52922">
    <property type="entry name" value="TK C-terminal domain-like"/>
    <property type="match status" value="1"/>
</dbReference>
<evidence type="ECO:0000256" key="11">
    <source>
        <dbReference type="HAMAP-Rule" id="MF_00315"/>
    </source>
</evidence>
<evidence type="ECO:0000256" key="10">
    <source>
        <dbReference type="ARBA" id="ARBA00055605"/>
    </source>
</evidence>
<evidence type="ECO:0000256" key="1">
    <source>
        <dbReference type="ARBA" id="ARBA00004980"/>
    </source>
</evidence>
<dbReference type="PROSITE" id="PS00802">
    <property type="entry name" value="TRANSKETOLASE_2"/>
    <property type="match status" value="1"/>
</dbReference>
<dbReference type="InterPro" id="IPR020826">
    <property type="entry name" value="Transketolase_BS"/>
</dbReference>
<name>A0A4Y7RM45_9FIRM</name>
<comment type="caution">
    <text evidence="13">The sequence shown here is derived from an EMBL/GenBank/DDBJ whole genome shotgun (WGS) entry which is preliminary data.</text>
</comment>
<dbReference type="CDD" id="cd02007">
    <property type="entry name" value="TPP_DXS"/>
    <property type="match status" value="1"/>
</dbReference>
<comment type="cofactor">
    <cofactor evidence="11">
        <name>thiamine diphosphate</name>
        <dbReference type="ChEBI" id="CHEBI:58937"/>
    </cofactor>
    <text evidence="11">Binds 1 thiamine pyrophosphate per subunit.</text>
</comment>
<feature type="binding site" evidence="11">
    <location>
        <position position="147"/>
    </location>
    <ligand>
        <name>Mg(2+)</name>
        <dbReference type="ChEBI" id="CHEBI:18420"/>
    </ligand>
</feature>
<feature type="binding site" evidence="11">
    <location>
        <position position="75"/>
    </location>
    <ligand>
        <name>thiamine diphosphate</name>
        <dbReference type="ChEBI" id="CHEBI:58937"/>
    </ligand>
</feature>
<comment type="pathway">
    <text evidence="1 11">Metabolic intermediate biosynthesis; 1-deoxy-D-xylulose 5-phosphate biosynthesis; 1-deoxy-D-xylulose 5-phosphate from D-glyceraldehyde 3-phosphate and pyruvate: step 1/1.</text>
</comment>
<feature type="binding site" evidence="11">
    <location>
        <position position="367"/>
    </location>
    <ligand>
        <name>thiamine diphosphate</name>
        <dbReference type="ChEBI" id="CHEBI:58937"/>
    </ligand>
</feature>
<dbReference type="SMART" id="SM00861">
    <property type="entry name" value="Transket_pyr"/>
    <property type="match status" value="1"/>
</dbReference>
<organism evidence="13 14">
    <name type="scientific">Pelotomaculum propionicicum</name>
    <dbReference type="NCBI Taxonomy" id="258475"/>
    <lineage>
        <taxon>Bacteria</taxon>
        <taxon>Bacillati</taxon>
        <taxon>Bacillota</taxon>
        <taxon>Clostridia</taxon>
        <taxon>Eubacteriales</taxon>
        <taxon>Desulfotomaculaceae</taxon>
        <taxon>Pelotomaculum</taxon>
    </lineage>
</organism>
<dbReference type="NCBIfam" id="NF003933">
    <property type="entry name" value="PRK05444.2-2"/>
    <property type="match status" value="1"/>
</dbReference>
<protein>
    <recommendedName>
        <fullName evidence="11">1-deoxy-D-xylulose-5-phosphate synthase</fullName>
        <ecNumber evidence="11">2.2.1.7</ecNumber>
    </recommendedName>
    <alternativeName>
        <fullName evidence="11">1-deoxyxylulose-5-phosphate synthase</fullName>
        <shortName evidence="11">DXP synthase</shortName>
        <shortName evidence="11">DXPS</shortName>
    </alternativeName>
</protein>